<evidence type="ECO:0000256" key="2">
    <source>
        <dbReference type="SAM" id="SignalP"/>
    </source>
</evidence>
<dbReference type="RefSeq" id="WP_167064760.1">
    <property type="nucleotide sequence ID" value="NZ_JAAOZR010000036.1"/>
</dbReference>
<feature type="signal peptide" evidence="2">
    <location>
        <begin position="1"/>
        <end position="24"/>
    </location>
</feature>
<dbReference type="Pfam" id="PF20420">
    <property type="entry name" value="DUF6702"/>
    <property type="match status" value="1"/>
</dbReference>
<feature type="transmembrane region" description="Helical" evidence="1">
    <location>
        <begin position="331"/>
        <end position="348"/>
    </location>
</feature>
<feature type="transmembrane region" description="Helical" evidence="1">
    <location>
        <begin position="183"/>
        <end position="203"/>
    </location>
</feature>
<dbReference type="Pfam" id="PF13795">
    <property type="entry name" value="HupE_UreJ_2"/>
    <property type="match status" value="1"/>
</dbReference>
<protein>
    <submittedName>
        <fullName evidence="3">Hydrogenase/urease accessory protein HupE</fullName>
    </submittedName>
</protein>
<comment type="caution">
    <text evidence="3">The sequence shown here is derived from an EMBL/GenBank/DDBJ whole genome shotgun (WGS) entry which is preliminary data.</text>
</comment>
<accession>A0ABS4I1Y2</accession>
<feature type="transmembrane region" description="Helical" evidence="1">
    <location>
        <begin position="235"/>
        <end position="253"/>
    </location>
</feature>
<gene>
    <name evidence="3" type="ORF">J2Z65_004150</name>
</gene>
<sequence>MKLRLLLSLFIILLCLGTATTAFAHVSNAGLSTLYVKGNTIDYELFIDEGELVKHFDSTGDNQLENGELDSQKDSIVSYLQKGLRIDVDSKPLKMELLSMKVEKKSIRGVVFQLTFTGDEEIERFNLHYNLMFDVASDHTNVLLIHSGKNLQNDIIDSTKQDMLINLPQPKTMAVLWDYFKLGIKHILTGYDHLLFLLSLVLIASRLKEALKIVTAFTIAHSITLFLVASGRIHVIPSWVEALIALTICYVAVENMFVQKAKWRWILTALFGLIHGMGFAGALAETGLPKRNLIGSLLTFNLGVETGQIMVLCLVLPLLIWLRKFPWYRKMMISTSCLIFVLAFYWLIQRLQ</sequence>
<keyword evidence="1" id="KW-0472">Membrane</keyword>
<dbReference type="Proteomes" id="UP001519344">
    <property type="component" value="Unassembled WGS sequence"/>
</dbReference>
<evidence type="ECO:0000313" key="4">
    <source>
        <dbReference type="Proteomes" id="UP001519344"/>
    </source>
</evidence>
<proteinExistence type="predicted"/>
<evidence type="ECO:0000256" key="1">
    <source>
        <dbReference type="SAM" id="Phobius"/>
    </source>
</evidence>
<feature type="transmembrane region" description="Helical" evidence="1">
    <location>
        <begin position="210"/>
        <end position="229"/>
    </location>
</feature>
<keyword evidence="4" id="KW-1185">Reference proteome</keyword>
<dbReference type="InterPro" id="IPR032809">
    <property type="entry name" value="Put_HupE_UreJ"/>
</dbReference>
<feature type="chain" id="PRO_5045323816" evidence="2">
    <location>
        <begin position="25"/>
        <end position="352"/>
    </location>
</feature>
<feature type="transmembrane region" description="Helical" evidence="1">
    <location>
        <begin position="265"/>
        <end position="284"/>
    </location>
</feature>
<dbReference type="EMBL" id="JAGGKV010000011">
    <property type="protein sequence ID" value="MBP1964917.1"/>
    <property type="molecule type" value="Genomic_DNA"/>
</dbReference>
<reference evidence="3 4" key="1">
    <citation type="submission" date="2021-03" db="EMBL/GenBank/DDBJ databases">
        <title>Genomic Encyclopedia of Type Strains, Phase IV (KMG-IV): sequencing the most valuable type-strain genomes for metagenomic binning, comparative biology and taxonomic classification.</title>
        <authorList>
            <person name="Goeker M."/>
        </authorList>
    </citation>
    <scope>NUCLEOTIDE SEQUENCE [LARGE SCALE GENOMIC DNA]</scope>
    <source>
        <strain evidence="3 4">DSM 24950</strain>
    </source>
</reference>
<organism evidence="3 4">
    <name type="scientific">Paenibacillus aceris</name>
    <dbReference type="NCBI Taxonomy" id="869555"/>
    <lineage>
        <taxon>Bacteria</taxon>
        <taxon>Bacillati</taxon>
        <taxon>Bacillota</taxon>
        <taxon>Bacilli</taxon>
        <taxon>Bacillales</taxon>
        <taxon>Paenibacillaceae</taxon>
        <taxon>Paenibacillus</taxon>
    </lineage>
</organism>
<name>A0ABS4I1Y2_9BACL</name>
<feature type="transmembrane region" description="Helical" evidence="1">
    <location>
        <begin position="296"/>
        <end position="319"/>
    </location>
</feature>
<dbReference type="InterPro" id="IPR046525">
    <property type="entry name" value="DUF6702"/>
</dbReference>
<evidence type="ECO:0000313" key="3">
    <source>
        <dbReference type="EMBL" id="MBP1964917.1"/>
    </source>
</evidence>
<keyword evidence="2" id="KW-0732">Signal</keyword>
<keyword evidence="1" id="KW-1133">Transmembrane helix</keyword>
<keyword evidence="1" id="KW-0812">Transmembrane</keyword>